<name>A0A5S3QK60_9FLAO</name>
<evidence type="ECO:0000313" key="3">
    <source>
        <dbReference type="Proteomes" id="UP000310314"/>
    </source>
</evidence>
<organism evidence="2 3">
    <name type="scientific">Maribacter algarum</name>
    <name type="common">ex Zhang et al. 2020</name>
    <dbReference type="NCBI Taxonomy" id="2578118"/>
    <lineage>
        <taxon>Bacteria</taxon>
        <taxon>Pseudomonadati</taxon>
        <taxon>Bacteroidota</taxon>
        <taxon>Flavobacteriia</taxon>
        <taxon>Flavobacteriales</taxon>
        <taxon>Flavobacteriaceae</taxon>
        <taxon>Maribacter</taxon>
    </lineage>
</organism>
<dbReference type="OrthoDB" id="9801609at2"/>
<sequence>MVNTKRVLLIAYACEPDKTSEPGVGWNMGNHISKAYDTIILTRANNRAVIESKQAGNVEFIYYDLPSFFTSLKKRLPLGTQIYYALWQWGAYFYVNKFMKSYSRPIDLVHHLNFAISWIAPPGYLLKQPFVWGPIGGGDTVPMRFLKNMGFGAVLQELIYTTVNQINRISIFSFFTRKKADAILFRTQSSARTFPKRKSTIYETISETAMPAFSFKNHPKKNHSKNIKAICVGRMNYWKGFLYAVKGFHRFLEAGGSGTLELFGDGKEMSSIEKYINKNKLENSIFVRGFVDNAKIKMKMVESDVLIHPSFREGGSWSIMEAMSYGLPIICLDTSGPKDMVTENCGLLIDLKSSKMICEQIGDGLMELSHNEKKYLDLSTNAQKRIMTEYTWVRRKEQICHIYEDVLNKTKA</sequence>
<dbReference type="AlphaFoldDB" id="A0A5S3QK60"/>
<dbReference type="Pfam" id="PF00534">
    <property type="entry name" value="Glycos_transf_1"/>
    <property type="match status" value="1"/>
</dbReference>
<dbReference type="GO" id="GO:0016757">
    <property type="term" value="F:glycosyltransferase activity"/>
    <property type="evidence" value="ECO:0007669"/>
    <property type="project" value="InterPro"/>
</dbReference>
<keyword evidence="2" id="KW-0808">Transferase</keyword>
<proteinExistence type="predicted"/>
<comment type="caution">
    <text evidence="2">The sequence shown here is derived from an EMBL/GenBank/DDBJ whole genome shotgun (WGS) entry which is preliminary data.</text>
</comment>
<dbReference type="InterPro" id="IPR001296">
    <property type="entry name" value="Glyco_trans_1"/>
</dbReference>
<gene>
    <name evidence="2" type="ORF">FEE95_01900</name>
</gene>
<keyword evidence="3" id="KW-1185">Reference proteome</keyword>
<dbReference type="Proteomes" id="UP000310314">
    <property type="component" value="Unassembled WGS sequence"/>
</dbReference>
<feature type="domain" description="Glycosyl transferase family 1" evidence="1">
    <location>
        <begin position="217"/>
        <end position="385"/>
    </location>
</feature>
<evidence type="ECO:0000313" key="2">
    <source>
        <dbReference type="EMBL" id="TMM58204.1"/>
    </source>
</evidence>
<dbReference type="PANTHER" id="PTHR45871">
    <property type="entry name" value="N-ACETYLGLUCOSAMINYL-PHOSPHATIDYLINOSITOL BIOSYNTHETIC PROTEIN"/>
    <property type="match status" value="1"/>
</dbReference>
<evidence type="ECO:0000259" key="1">
    <source>
        <dbReference type="Pfam" id="PF00534"/>
    </source>
</evidence>
<dbReference type="EMBL" id="VATY01000001">
    <property type="protein sequence ID" value="TMM58204.1"/>
    <property type="molecule type" value="Genomic_DNA"/>
</dbReference>
<reference evidence="2 3" key="1">
    <citation type="submission" date="2019-05" db="EMBL/GenBank/DDBJ databases">
        <authorList>
            <person name="Zhang J.-Y."/>
            <person name="Feg X."/>
            <person name="Du Z.-J."/>
        </authorList>
    </citation>
    <scope>NUCLEOTIDE SEQUENCE [LARGE SCALE GENOMIC DNA]</scope>
    <source>
        <strain evidence="2 3">RZ26</strain>
    </source>
</reference>
<dbReference type="PANTHER" id="PTHR45871:SF1">
    <property type="entry name" value="PHOSPHATIDYLINOSITOL N-ACETYLGLUCOSAMINYLTRANSFERASE SUBUNIT A"/>
    <property type="match status" value="1"/>
</dbReference>
<accession>A0A5S3QK60</accession>
<dbReference type="RefSeq" id="WP_138656136.1">
    <property type="nucleotide sequence ID" value="NZ_VATY01000001.1"/>
</dbReference>
<dbReference type="Gene3D" id="3.40.50.2000">
    <property type="entry name" value="Glycogen Phosphorylase B"/>
    <property type="match status" value="2"/>
</dbReference>
<protein>
    <submittedName>
        <fullName evidence="2">Glycosyltransferase family 4 protein</fullName>
    </submittedName>
</protein>
<dbReference type="CDD" id="cd03801">
    <property type="entry name" value="GT4_PimA-like"/>
    <property type="match status" value="1"/>
</dbReference>
<dbReference type="SUPFAM" id="SSF53756">
    <property type="entry name" value="UDP-Glycosyltransferase/glycogen phosphorylase"/>
    <property type="match status" value="1"/>
</dbReference>